<proteinExistence type="predicted"/>
<evidence type="ECO:0000313" key="5">
    <source>
        <dbReference type="Proteomes" id="UP000273405"/>
    </source>
</evidence>
<organism evidence="4 5">
    <name type="scientific">Corallococcus sicarius</name>
    <dbReference type="NCBI Taxonomy" id="2316726"/>
    <lineage>
        <taxon>Bacteria</taxon>
        <taxon>Pseudomonadati</taxon>
        <taxon>Myxococcota</taxon>
        <taxon>Myxococcia</taxon>
        <taxon>Myxococcales</taxon>
        <taxon>Cystobacterineae</taxon>
        <taxon>Myxococcaceae</taxon>
        <taxon>Corallococcus</taxon>
    </lineage>
</organism>
<feature type="domain" description="N-acetyltransferase" evidence="3">
    <location>
        <begin position="7"/>
        <end position="166"/>
    </location>
</feature>
<evidence type="ECO:0000259" key="3">
    <source>
        <dbReference type="PROSITE" id="PS51186"/>
    </source>
</evidence>
<dbReference type="PROSITE" id="PS51186">
    <property type="entry name" value="GNAT"/>
    <property type="match status" value="1"/>
</dbReference>
<keyword evidence="1 4" id="KW-0808">Transferase</keyword>
<dbReference type="Pfam" id="PF00583">
    <property type="entry name" value="Acetyltransf_1"/>
    <property type="match status" value="1"/>
</dbReference>
<sequence length="166" mass="17519">MSDTAEIRIRPVQDSDGLALEDIRRAAFEPVFASFRALLGDELYELAQAKEDAGQADMLRGLVAPGSGWEVFVAELNAKVIGFVAVKVNAETLIGEIGLNAVHPAHAGHGTGTALYMHALGHMKRAGARVATVATGGDASHAAARRAYEKAGFQAAIPSVWLCRLL</sequence>
<evidence type="ECO:0000256" key="2">
    <source>
        <dbReference type="ARBA" id="ARBA00023315"/>
    </source>
</evidence>
<dbReference type="PANTHER" id="PTHR43420">
    <property type="entry name" value="ACETYLTRANSFERASE"/>
    <property type="match status" value="1"/>
</dbReference>
<keyword evidence="5" id="KW-1185">Reference proteome</keyword>
<dbReference type="SUPFAM" id="SSF55729">
    <property type="entry name" value="Acyl-CoA N-acyltransferases (Nat)"/>
    <property type="match status" value="1"/>
</dbReference>
<dbReference type="OrthoDB" id="9803233at2"/>
<dbReference type="AlphaFoldDB" id="A0A3A8NR73"/>
<dbReference type="PANTHER" id="PTHR43420:SF47">
    <property type="entry name" value="N-ACETYLTRANSFERASE DOMAIN-CONTAINING PROTEIN"/>
    <property type="match status" value="1"/>
</dbReference>
<evidence type="ECO:0000256" key="1">
    <source>
        <dbReference type="ARBA" id="ARBA00022679"/>
    </source>
</evidence>
<evidence type="ECO:0000313" key="4">
    <source>
        <dbReference type="EMBL" id="RKH45999.1"/>
    </source>
</evidence>
<accession>A0A3A8NR73</accession>
<dbReference type="Proteomes" id="UP000273405">
    <property type="component" value="Unassembled WGS sequence"/>
</dbReference>
<dbReference type="Gene3D" id="3.40.630.30">
    <property type="match status" value="1"/>
</dbReference>
<dbReference type="CDD" id="cd04301">
    <property type="entry name" value="NAT_SF"/>
    <property type="match status" value="1"/>
</dbReference>
<protein>
    <submittedName>
        <fullName evidence="4">GNAT family N-acetyltransferase</fullName>
    </submittedName>
</protein>
<reference evidence="5" key="1">
    <citation type="submission" date="2018-09" db="EMBL/GenBank/DDBJ databases">
        <authorList>
            <person name="Livingstone P.G."/>
            <person name="Whitworth D.E."/>
        </authorList>
    </citation>
    <scope>NUCLEOTIDE SEQUENCE [LARGE SCALE GENOMIC DNA]</scope>
    <source>
        <strain evidence="5">CA040B</strain>
    </source>
</reference>
<dbReference type="GO" id="GO:0016747">
    <property type="term" value="F:acyltransferase activity, transferring groups other than amino-acyl groups"/>
    <property type="evidence" value="ECO:0007669"/>
    <property type="project" value="InterPro"/>
</dbReference>
<dbReference type="InterPro" id="IPR050680">
    <property type="entry name" value="YpeA/RimI_acetyltransf"/>
</dbReference>
<dbReference type="RefSeq" id="WP_120624419.1">
    <property type="nucleotide sequence ID" value="NZ_RAWG01000028.1"/>
</dbReference>
<gene>
    <name evidence="4" type="ORF">D7X12_06565</name>
</gene>
<dbReference type="EMBL" id="RAWG01000028">
    <property type="protein sequence ID" value="RKH45999.1"/>
    <property type="molecule type" value="Genomic_DNA"/>
</dbReference>
<dbReference type="InterPro" id="IPR000182">
    <property type="entry name" value="GNAT_dom"/>
</dbReference>
<name>A0A3A8NR73_9BACT</name>
<comment type="caution">
    <text evidence="4">The sequence shown here is derived from an EMBL/GenBank/DDBJ whole genome shotgun (WGS) entry which is preliminary data.</text>
</comment>
<dbReference type="InterPro" id="IPR016181">
    <property type="entry name" value="Acyl_CoA_acyltransferase"/>
</dbReference>
<keyword evidence="2" id="KW-0012">Acyltransferase</keyword>